<keyword evidence="4 12" id="KW-0479">Metal-binding</keyword>
<feature type="binding site" evidence="12">
    <location>
        <position position="210"/>
    </location>
    <ligand>
        <name>Zn(2+)</name>
        <dbReference type="ChEBI" id="CHEBI:29105"/>
    </ligand>
</feature>
<dbReference type="FunFam" id="3.20.20.140:FF:000004">
    <property type="entry name" value="N-acetylglucosamine-6-phosphate deacetylase"/>
    <property type="match status" value="1"/>
</dbReference>
<name>A0A173T6S2_9FIRM</name>
<evidence type="ECO:0000256" key="10">
    <source>
        <dbReference type="PIRSR" id="PIRSR038994-1"/>
    </source>
</evidence>
<evidence type="ECO:0000259" key="13">
    <source>
        <dbReference type="Pfam" id="PF01979"/>
    </source>
</evidence>
<feature type="binding site" evidence="12">
    <location>
        <position position="124"/>
    </location>
    <ligand>
        <name>Zn(2+)</name>
        <dbReference type="ChEBI" id="CHEBI:29105"/>
    </ligand>
</feature>
<keyword evidence="5 9" id="KW-0378">Hydrolase</keyword>
<evidence type="ECO:0000256" key="4">
    <source>
        <dbReference type="ARBA" id="ARBA00022723"/>
    </source>
</evidence>
<dbReference type="GO" id="GO:0046872">
    <property type="term" value="F:metal ion binding"/>
    <property type="evidence" value="ECO:0007669"/>
    <property type="project" value="UniProtKB-KW"/>
</dbReference>
<dbReference type="NCBIfam" id="TIGR00221">
    <property type="entry name" value="nagA"/>
    <property type="match status" value="1"/>
</dbReference>
<feature type="binding site" evidence="11">
    <location>
        <position position="245"/>
    </location>
    <ligand>
        <name>substrate</name>
    </ligand>
</feature>
<dbReference type="Gene3D" id="2.30.40.10">
    <property type="entry name" value="Urease, subunit C, domain 1"/>
    <property type="match status" value="1"/>
</dbReference>
<evidence type="ECO:0000256" key="6">
    <source>
        <dbReference type="ARBA" id="ARBA00023277"/>
    </source>
</evidence>
<comment type="catalytic activity">
    <reaction evidence="7">
        <text>N-acetyl-D-glucosamine 6-phosphate + H2O = D-glucosamine 6-phosphate + acetate</text>
        <dbReference type="Rhea" id="RHEA:22936"/>
        <dbReference type="ChEBI" id="CHEBI:15377"/>
        <dbReference type="ChEBI" id="CHEBI:30089"/>
        <dbReference type="ChEBI" id="CHEBI:57513"/>
        <dbReference type="ChEBI" id="CHEBI:58725"/>
        <dbReference type="EC" id="3.5.1.25"/>
    </reaction>
</comment>
<dbReference type="SUPFAM" id="SSF51556">
    <property type="entry name" value="Metallo-dependent hydrolases"/>
    <property type="match status" value="1"/>
</dbReference>
<evidence type="ECO:0000256" key="9">
    <source>
        <dbReference type="PIRNR" id="PIRNR038994"/>
    </source>
</evidence>
<evidence type="ECO:0000256" key="7">
    <source>
        <dbReference type="ARBA" id="ARBA00047647"/>
    </source>
</evidence>
<dbReference type="PANTHER" id="PTHR11113:SF14">
    <property type="entry name" value="N-ACETYLGLUCOSAMINE-6-PHOSPHATE DEACETYLASE"/>
    <property type="match status" value="1"/>
</dbReference>
<organism evidence="14 15">
    <name type="scientific">Coprococcus comes</name>
    <dbReference type="NCBI Taxonomy" id="410072"/>
    <lineage>
        <taxon>Bacteria</taxon>
        <taxon>Bacillati</taxon>
        <taxon>Bacillota</taxon>
        <taxon>Clostridia</taxon>
        <taxon>Lachnospirales</taxon>
        <taxon>Lachnospiraceae</taxon>
        <taxon>Coprococcus</taxon>
    </lineage>
</organism>
<dbReference type="AlphaFoldDB" id="A0A173T6S2"/>
<comment type="similarity">
    <text evidence="1 9">Belongs to the metallo-dependent hydrolases superfamily. NagA family.</text>
</comment>
<protein>
    <recommendedName>
        <fullName evidence="3">N-acetylglucosamine-6-phosphate deacetylase</fullName>
        <ecNumber evidence="2">3.5.1.25</ecNumber>
    </recommendedName>
</protein>
<reference evidence="14 15" key="1">
    <citation type="submission" date="2015-09" db="EMBL/GenBank/DDBJ databases">
        <authorList>
            <consortium name="Pathogen Informatics"/>
        </authorList>
    </citation>
    <scope>NUCLEOTIDE SEQUENCE [LARGE SCALE GENOMIC DNA]</scope>
    <source>
        <strain evidence="14 15">2789STDY5834962</strain>
    </source>
</reference>
<feature type="binding site" evidence="11">
    <location>
        <position position="221"/>
    </location>
    <ligand>
        <name>substrate</name>
    </ligand>
</feature>
<evidence type="ECO:0000256" key="2">
    <source>
        <dbReference type="ARBA" id="ARBA00011899"/>
    </source>
</evidence>
<feature type="binding site" evidence="11">
    <location>
        <position position="135"/>
    </location>
    <ligand>
        <name>substrate</name>
    </ligand>
</feature>
<dbReference type="GO" id="GO:0008448">
    <property type="term" value="F:N-acetylglucosamine-6-phosphate deacetylase activity"/>
    <property type="evidence" value="ECO:0007669"/>
    <property type="project" value="UniProtKB-EC"/>
</dbReference>
<dbReference type="InterPro" id="IPR003764">
    <property type="entry name" value="GlcNAc_6-P_deAcase"/>
</dbReference>
<evidence type="ECO:0000256" key="11">
    <source>
        <dbReference type="PIRSR" id="PIRSR038994-2"/>
    </source>
</evidence>
<dbReference type="Gene3D" id="3.20.20.140">
    <property type="entry name" value="Metal-dependent hydrolases"/>
    <property type="match status" value="1"/>
</dbReference>
<evidence type="ECO:0000256" key="3">
    <source>
        <dbReference type="ARBA" id="ARBA00018029"/>
    </source>
</evidence>
<accession>A0A173T6S2</accession>
<dbReference type="Pfam" id="PF01979">
    <property type="entry name" value="Amidohydro_1"/>
    <property type="match status" value="1"/>
</dbReference>
<dbReference type="CDD" id="cd00854">
    <property type="entry name" value="NagA"/>
    <property type="match status" value="1"/>
</dbReference>
<dbReference type="EMBL" id="CYXR01000013">
    <property type="protein sequence ID" value="CUM98210.1"/>
    <property type="molecule type" value="Genomic_DNA"/>
</dbReference>
<proteinExistence type="inferred from homology"/>
<dbReference type="GO" id="GO:0006046">
    <property type="term" value="P:N-acetylglucosamine catabolic process"/>
    <property type="evidence" value="ECO:0007669"/>
    <property type="project" value="TreeGrafter"/>
</dbReference>
<dbReference type="InterPro" id="IPR006680">
    <property type="entry name" value="Amidohydro-rel"/>
</dbReference>
<feature type="binding site" evidence="11">
    <location>
        <begin position="301"/>
        <end position="303"/>
    </location>
    <ligand>
        <name>substrate</name>
    </ligand>
</feature>
<dbReference type="RefSeq" id="WP_055157021.1">
    <property type="nucleotide sequence ID" value="NZ_CYXR01000013.1"/>
</dbReference>
<dbReference type="Proteomes" id="UP000095727">
    <property type="component" value="Unassembled WGS sequence"/>
</dbReference>
<evidence type="ECO:0000256" key="5">
    <source>
        <dbReference type="ARBA" id="ARBA00022801"/>
    </source>
</evidence>
<gene>
    <name evidence="14" type="primary">nagA</name>
    <name evidence="14" type="ORF">ERS852574_01945</name>
</gene>
<evidence type="ECO:0000313" key="14">
    <source>
        <dbReference type="EMBL" id="CUM98210.1"/>
    </source>
</evidence>
<feature type="binding site" evidence="12">
    <location>
        <position position="189"/>
    </location>
    <ligand>
        <name>Zn(2+)</name>
        <dbReference type="ChEBI" id="CHEBI:29105"/>
    </ligand>
</feature>
<keyword evidence="6 9" id="KW-0119">Carbohydrate metabolism</keyword>
<evidence type="ECO:0000256" key="12">
    <source>
        <dbReference type="PIRSR" id="PIRSR038994-3"/>
    </source>
</evidence>
<dbReference type="PIRSF" id="PIRSF038994">
    <property type="entry name" value="NagA"/>
    <property type="match status" value="1"/>
</dbReference>
<dbReference type="PANTHER" id="PTHR11113">
    <property type="entry name" value="N-ACETYLGLUCOSAMINE-6-PHOSPHATE DEACETYLASE"/>
    <property type="match status" value="1"/>
</dbReference>
<comment type="cofactor">
    <cofactor evidence="12">
        <name>a divalent metal cation</name>
        <dbReference type="ChEBI" id="CHEBI:60240"/>
    </cofactor>
    <text evidence="12">Binds 1 divalent metal cation per subunit.</text>
</comment>
<sequence>MIIKNASIYTEDHTFVNGNAVVENGRFVSFSDFSEQDAQIVDAQGLYMIPGLVDIHFHGCMGADMCDGTKEALDIITRYEASIGVTSVCPATMTIAKDELLNVMKNAGDYAYNGGAHLVGINMEGPFISASKKGAQAEENILHCDYEYFCRLQKAAKGLIKLVDLAPEEPGAMEFIEKAKDEVVISLAHTASDYDTAKEAIQRGASHATHLYNAMPPLNHRNPGVIGAVRDSETCHAELICDGVHIHPSVIRATFAMFGAKRMILISDSMRATGLNDGDYTLGGQPVKVKGNLATLHDGTIAGSATNLMDCVRFVVKKVGLPFETAVMCASENPAKEIGIFHEVGSISAGKKADFVLLDKDLNIVSVYVDGKEITC</sequence>
<evidence type="ECO:0000313" key="15">
    <source>
        <dbReference type="Proteomes" id="UP000095727"/>
    </source>
</evidence>
<feature type="domain" description="Amidohydrolase-related" evidence="13">
    <location>
        <begin position="47"/>
        <end position="373"/>
    </location>
</feature>
<dbReference type="SUPFAM" id="SSF51338">
    <property type="entry name" value="Composite domain of metallo-dependent hydrolases"/>
    <property type="match status" value="1"/>
</dbReference>
<evidence type="ECO:0000256" key="8">
    <source>
        <dbReference type="ARBA" id="ARBA00060590"/>
    </source>
</evidence>
<feature type="binding site" evidence="11">
    <location>
        <begin position="213"/>
        <end position="214"/>
    </location>
    <ligand>
        <name>substrate</name>
    </ligand>
</feature>
<feature type="active site" description="Proton donor/acceptor" evidence="10">
    <location>
        <position position="268"/>
    </location>
</feature>
<comment type="pathway">
    <text evidence="8">Amino-sugar metabolism; N-acetylneuraminate degradation; D-fructose 6-phosphate from N-acetylneuraminate: step 4/5.</text>
</comment>
<dbReference type="InterPro" id="IPR011059">
    <property type="entry name" value="Metal-dep_hydrolase_composite"/>
</dbReference>
<evidence type="ECO:0000256" key="1">
    <source>
        <dbReference type="ARBA" id="ARBA00010716"/>
    </source>
</evidence>
<dbReference type="InterPro" id="IPR032466">
    <property type="entry name" value="Metal_Hydrolase"/>
</dbReference>
<dbReference type="EC" id="3.5.1.25" evidence="2"/>